<keyword evidence="1" id="KW-0812">Transmembrane</keyword>
<gene>
    <name evidence="2" type="ordered locus">KNP414_07026</name>
</gene>
<keyword evidence="1" id="KW-0472">Membrane</keyword>
<feature type="transmembrane region" description="Helical" evidence="1">
    <location>
        <begin position="28"/>
        <end position="45"/>
    </location>
</feature>
<dbReference type="Proteomes" id="UP000006620">
    <property type="component" value="Chromosome"/>
</dbReference>
<evidence type="ECO:0000313" key="2">
    <source>
        <dbReference type="EMBL" id="AEI45538.1"/>
    </source>
</evidence>
<name>F8FKE5_PAEMK</name>
<dbReference type="KEGG" id="pms:KNP414_07026"/>
<dbReference type="RefSeq" id="WP_013920680.1">
    <property type="nucleotide sequence ID" value="NC_015690.1"/>
</dbReference>
<dbReference type="AlphaFoldDB" id="F8FKE5"/>
<evidence type="ECO:0000313" key="3">
    <source>
        <dbReference type="Proteomes" id="UP000006620"/>
    </source>
</evidence>
<keyword evidence="1" id="KW-1133">Transmembrane helix</keyword>
<dbReference type="EMBL" id="CP002869">
    <property type="protein sequence ID" value="AEI45538.1"/>
    <property type="molecule type" value="Genomic_DNA"/>
</dbReference>
<feature type="transmembrane region" description="Helical" evidence="1">
    <location>
        <begin position="6"/>
        <end position="23"/>
    </location>
</feature>
<dbReference type="PATRIC" id="fig|1036673.3.peg.6555"/>
<protein>
    <submittedName>
        <fullName evidence="2">Uncharacterized protein</fullName>
    </submittedName>
</protein>
<proteinExistence type="predicted"/>
<feature type="transmembrane region" description="Helical" evidence="1">
    <location>
        <begin position="51"/>
        <end position="68"/>
    </location>
</feature>
<reference evidence="2 3" key="2">
    <citation type="journal article" date="2013" name="Genome Announc.">
        <title>Genome Sequence of Growth-Improving Paenibacillus mucilaginosus Strain KNP414.</title>
        <authorList>
            <person name="Lu J.J."/>
            <person name="Wang J.F."/>
            <person name="Hu X.F."/>
        </authorList>
    </citation>
    <scope>NUCLEOTIDE SEQUENCE [LARGE SCALE GENOMIC DNA]</scope>
    <source>
        <strain evidence="2 3">KNP414</strain>
    </source>
</reference>
<evidence type="ECO:0000256" key="1">
    <source>
        <dbReference type="SAM" id="Phobius"/>
    </source>
</evidence>
<feature type="transmembrane region" description="Helical" evidence="1">
    <location>
        <begin position="75"/>
        <end position="95"/>
    </location>
</feature>
<accession>F8FKE5</accession>
<dbReference type="HOGENOM" id="CLU_2344034_0_0_9"/>
<organism evidence="2 3">
    <name type="scientific">Paenibacillus mucilaginosus (strain KNP414)</name>
    <dbReference type="NCBI Taxonomy" id="1036673"/>
    <lineage>
        <taxon>Bacteria</taxon>
        <taxon>Bacillati</taxon>
        <taxon>Bacillota</taxon>
        <taxon>Bacilli</taxon>
        <taxon>Bacillales</taxon>
        <taxon>Paenibacillaceae</taxon>
        <taxon>Paenibacillus</taxon>
    </lineage>
</organism>
<sequence>MLTLFTWPLVILSVPLALIGLILRSPALLYAAALCIVPTCLYLAMTPRFLGWGLLFPFGYASAGWLLMRKAPLRAASLPVLPVFCLFGWLGYVIWQQ</sequence>
<reference evidence="3" key="1">
    <citation type="submission" date="2011-06" db="EMBL/GenBank/DDBJ databases">
        <title>Complete genome sequence of Paenibacillus mucilaginosus KNP414.</title>
        <authorList>
            <person name="Wang J."/>
            <person name="Hu S."/>
            <person name="Hu X."/>
            <person name="Zhang B."/>
            <person name="Dong D."/>
            <person name="Zhang S."/>
            <person name="Zhao K."/>
            <person name="Wu D."/>
        </authorList>
    </citation>
    <scope>NUCLEOTIDE SEQUENCE [LARGE SCALE GENOMIC DNA]</scope>
    <source>
        <strain evidence="3">KNP414</strain>
    </source>
</reference>